<dbReference type="Pfam" id="PF00534">
    <property type="entry name" value="Glycos_transf_1"/>
    <property type="match status" value="1"/>
</dbReference>
<dbReference type="Proteomes" id="UP001142592">
    <property type="component" value="Unassembled WGS sequence"/>
</dbReference>
<dbReference type="SUPFAM" id="SSF53756">
    <property type="entry name" value="UDP-Glycosyltransferase/glycogen phosphorylase"/>
    <property type="match status" value="1"/>
</dbReference>
<dbReference type="InterPro" id="IPR001296">
    <property type="entry name" value="Glyco_trans_1"/>
</dbReference>
<proteinExistence type="predicted"/>
<name>A0A9X3DAN2_9SPHI</name>
<dbReference type="Gene3D" id="3.40.50.2000">
    <property type="entry name" value="Glycogen Phosphorylase B"/>
    <property type="match status" value="2"/>
</dbReference>
<keyword evidence="2" id="KW-0328">Glycosyltransferase</keyword>
<dbReference type="EC" id="2.4.-.-" evidence="2"/>
<keyword evidence="2" id="KW-0808">Transferase</keyword>
<dbReference type="RefSeq" id="WP_010599392.1">
    <property type="nucleotide sequence ID" value="NZ_JAPJUH010000002.1"/>
</dbReference>
<sequence>MNVLFYHRFLKRTDAAAVPRHFFYGVLDLEKFDINVSFIEDATIGNRIFLAIKLAFRILFLDESYDIIYGSTPHGLELLVFLRALCLFNKPIVVWQHRALKASTNPIKSLFLKFYYSGFDKFIMFSELHIQKTLSHKSTSKNKLVQMHWGPDTEYFDRIIAETNIDNNSHYFCSTGRENRDFPTLIQGFAGLENSILRIYTTKQHGKMNNEKLLLDYGDKYKNVEVYIIENKPNLNRFLSQEVYKSKCAVISCHEHNYTVGLTSLLEAMALGKAVITSDNPYFPIDVEKEGIGIKVPYGNSNAWKKAVDYISQNPEICHEMGKKARIFIDEKCNSDILSYTVAKCLNDVAKRNVNLNITNP</sequence>
<evidence type="ECO:0000313" key="3">
    <source>
        <dbReference type="Proteomes" id="UP001142592"/>
    </source>
</evidence>
<comment type="caution">
    <text evidence="2">The sequence shown here is derived from an EMBL/GenBank/DDBJ whole genome shotgun (WGS) entry which is preliminary data.</text>
</comment>
<organism evidence="2 3">
    <name type="scientific">Pedobacter agri</name>
    <dbReference type="NCBI Taxonomy" id="454586"/>
    <lineage>
        <taxon>Bacteria</taxon>
        <taxon>Pseudomonadati</taxon>
        <taxon>Bacteroidota</taxon>
        <taxon>Sphingobacteriia</taxon>
        <taxon>Sphingobacteriales</taxon>
        <taxon>Sphingobacteriaceae</taxon>
        <taxon>Pedobacter</taxon>
    </lineage>
</organism>
<dbReference type="GO" id="GO:0016757">
    <property type="term" value="F:glycosyltransferase activity"/>
    <property type="evidence" value="ECO:0007669"/>
    <property type="project" value="UniProtKB-KW"/>
</dbReference>
<keyword evidence="3" id="KW-1185">Reference proteome</keyword>
<accession>A0A9X3DAN2</accession>
<evidence type="ECO:0000259" key="1">
    <source>
        <dbReference type="Pfam" id="PF00534"/>
    </source>
</evidence>
<dbReference type="AlphaFoldDB" id="A0A9X3DAN2"/>
<dbReference type="EMBL" id="JAPJUH010000002">
    <property type="protein sequence ID" value="MCX3264032.1"/>
    <property type="molecule type" value="Genomic_DNA"/>
</dbReference>
<feature type="domain" description="Glycosyl transferase family 1" evidence="1">
    <location>
        <begin position="234"/>
        <end position="326"/>
    </location>
</feature>
<reference evidence="2" key="1">
    <citation type="submission" date="2022-11" db="EMBL/GenBank/DDBJ databases">
        <authorList>
            <person name="Graham C."/>
            <person name="Newman J.D."/>
        </authorList>
    </citation>
    <scope>NUCLEOTIDE SEQUENCE</scope>
    <source>
        <strain evidence="2">DSM 19486</strain>
    </source>
</reference>
<evidence type="ECO:0000313" key="2">
    <source>
        <dbReference type="EMBL" id="MCX3264032.1"/>
    </source>
</evidence>
<gene>
    <name evidence="2" type="ORF">OQZ29_04705</name>
</gene>
<protein>
    <submittedName>
        <fullName evidence="2">Glycosyltransferase</fullName>
        <ecNumber evidence="2">2.4.-.-</ecNumber>
    </submittedName>
</protein>